<dbReference type="AlphaFoldDB" id="A0A3N2H195"/>
<dbReference type="GeneID" id="301846395"/>
<proteinExistence type="predicted"/>
<evidence type="ECO:0000313" key="1">
    <source>
        <dbReference type="EMBL" id="ROS42694.1"/>
    </source>
</evidence>
<dbReference type="RefSeq" id="WP_123685239.1">
    <property type="nucleotide sequence ID" value="NZ_RKHY01000001.1"/>
</dbReference>
<protein>
    <submittedName>
        <fullName evidence="1">Uncharacterized protein</fullName>
    </submittedName>
</protein>
<dbReference type="Proteomes" id="UP000274843">
    <property type="component" value="Unassembled WGS sequence"/>
</dbReference>
<keyword evidence="2" id="KW-1185">Reference proteome</keyword>
<evidence type="ECO:0000313" key="2">
    <source>
        <dbReference type="Proteomes" id="UP000274843"/>
    </source>
</evidence>
<dbReference type="EMBL" id="RKHY01000001">
    <property type="protein sequence ID" value="ROS42694.1"/>
    <property type="molecule type" value="Genomic_DNA"/>
</dbReference>
<organism evidence="1 2">
    <name type="scientific">Amycolatopsis thermoflava</name>
    <dbReference type="NCBI Taxonomy" id="84480"/>
    <lineage>
        <taxon>Bacteria</taxon>
        <taxon>Bacillati</taxon>
        <taxon>Actinomycetota</taxon>
        <taxon>Actinomycetes</taxon>
        <taxon>Pseudonocardiales</taxon>
        <taxon>Pseudonocardiaceae</taxon>
        <taxon>Amycolatopsis</taxon>
        <taxon>Amycolatopsis methanolica group</taxon>
    </lineage>
</organism>
<accession>A0A3N2H195</accession>
<sequence>MDREALAELLDRPSAACRAARVALRRGGEYRVWDDSRVPAYRLASTYRSRLRNTERRGVETLDLRDTVETLDQLGNEQLALGQVVAPEGAWAFVLFLRPGCAELLACTGVRRR</sequence>
<gene>
    <name evidence="1" type="ORF">EDD35_5090</name>
</gene>
<name>A0A3N2H195_9PSEU</name>
<reference evidence="1 2" key="1">
    <citation type="submission" date="2018-11" db="EMBL/GenBank/DDBJ databases">
        <title>Sequencing the genomes of 1000 actinobacteria strains.</title>
        <authorList>
            <person name="Klenk H.-P."/>
        </authorList>
    </citation>
    <scope>NUCLEOTIDE SEQUENCE [LARGE SCALE GENOMIC DNA]</scope>
    <source>
        <strain evidence="1 2">DSM 44348</strain>
    </source>
</reference>
<comment type="caution">
    <text evidence="1">The sequence shown here is derived from an EMBL/GenBank/DDBJ whole genome shotgun (WGS) entry which is preliminary data.</text>
</comment>